<evidence type="ECO:0000256" key="1">
    <source>
        <dbReference type="ARBA" id="ARBA00023125"/>
    </source>
</evidence>
<dbReference type="CDD" id="cd04496">
    <property type="entry name" value="SSB_OBF"/>
    <property type="match status" value="1"/>
</dbReference>
<evidence type="ECO:0000313" key="5">
    <source>
        <dbReference type="Proteomes" id="UP000693837"/>
    </source>
</evidence>
<gene>
    <name evidence="4" type="primary">65</name>
    <name evidence="4" type="ORF">SEA_PERSISTENCE_65</name>
</gene>
<dbReference type="Pfam" id="PF00436">
    <property type="entry name" value="SSB"/>
    <property type="match status" value="1"/>
</dbReference>
<dbReference type="InterPro" id="IPR012340">
    <property type="entry name" value="NA-bd_OB-fold"/>
</dbReference>
<dbReference type="NCBIfam" id="TIGR00621">
    <property type="entry name" value="ssb"/>
    <property type="match status" value="1"/>
</dbReference>
<feature type="region of interest" description="Disordered" evidence="3">
    <location>
        <begin position="128"/>
        <end position="175"/>
    </location>
</feature>
<keyword evidence="5" id="KW-1185">Reference proteome</keyword>
<dbReference type="PROSITE" id="PS50935">
    <property type="entry name" value="SSB"/>
    <property type="match status" value="1"/>
</dbReference>
<proteinExistence type="inferred from homology"/>
<dbReference type="InterPro" id="IPR011344">
    <property type="entry name" value="ssDNA-bd"/>
</dbReference>
<evidence type="ECO:0000256" key="3">
    <source>
        <dbReference type="SAM" id="MobiDB-lite"/>
    </source>
</evidence>
<dbReference type="GeneID" id="77931940"/>
<dbReference type="GO" id="GO:0003697">
    <property type="term" value="F:single-stranded DNA binding"/>
    <property type="evidence" value="ECO:0007669"/>
    <property type="project" value="InterPro"/>
</dbReference>
<dbReference type="PANTHER" id="PTHR10302">
    <property type="entry name" value="SINGLE-STRANDED DNA-BINDING PROTEIN"/>
    <property type="match status" value="1"/>
</dbReference>
<dbReference type="KEGG" id="vg:77931940"/>
<feature type="compositionally biased region" description="Polar residues" evidence="3">
    <location>
        <begin position="128"/>
        <end position="147"/>
    </location>
</feature>
<organism evidence="4 5">
    <name type="scientific">Arthrobacter phage Persistence</name>
    <dbReference type="NCBI Taxonomy" id="2836007"/>
    <lineage>
        <taxon>Viruses</taxon>
        <taxon>Duplodnaviria</taxon>
        <taxon>Heunggongvirae</taxon>
        <taxon>Uroviricota</taxon>
        <taxon>Caudoviricetes</taxon>
        <taxon>Persistencevirus</taxon>
        <taxon>Persistencevirus persistence</taxon>
    </lineage>
</organism>
<dbReference type="PIRSF" id="PIRSF002070">
    <property type="entry name" value="SSB"/>
    <property type="match status" value="1"/>
</dbReference>
<dbReference type="HAMAP" id="MF_00984">
    <property type="entry name" value="SSB"/>
    <property type="match status" value="1"/>
</dbReference>
<reference evidence="4" key="1">
    <citation type="submission" date="2021-03" db="EMBL/GenBank/DDBJ databases">
        <authorList>
            <person name="Pedlow M.R."/>
            <person name="Nance H.A."/>
            <person name="Bradley A.M."/>
            <person name="Brown C.A."/>
            <person name="Channell S.A."/>
            <person name="Forbes A.M."/>
            <person name="Lovell B."/>
            <person name="Mcdonald B.E."/>
            <person name="Silva M.B."/>
            <person name="White G.J."/>
            <person name="Zack K.M."/>
            <person name="Garlena R.A."/>
            <person name="Russell D.A."/>
            <person name="Jacobs-Sera D."/>
            <person name="Hatfull G.F."/>
        </authorList>
    </citation>
    <scope>NUCLEOTIDE SEQUENCE</scope>
</reference>
<dbReference type="PANTHER" id="PTHR10302:SF27">
    <property type="entry name" value="SINGLE-STRANDED DNA-BINDING PROTEIN"/>
    <property type="match status" value="1"/>
</dbReference>
<dbReference type="EMBL" id="MW712719">
    <property type="protein sequence ID" value="QWY79693.1"/>
    <property type="molecule type" value="Genomic_DNA"/>
</dbReference>
<dbReference type="GO" id="GO:0009295">
    <property type="term" value="C:nucleoid"/>
    <property type="evidence" value="ECO:0007669"/>
    <property type="project" value="TreeGrafter"/>
</dbReference>
<dbReference type="RefSeq" id="YP_010656066.1">
    <property type="nucleotide sequence ID" value="NC_070834.1"/>
</dbReference>
<sequence>MANDQQIIITGKLTEDPQLRFTPSGAAVANFTIAFNPRRFDRNTNEWVNGEATFWRCEAWNQGKLARAENICNMLKKGDSVIAQGVVETKKWQDKEGQNRSALQVTIQSMGKDLTFHGQAYQQNDAQAFGQSAGGNPNNGWGSNQPAAQDDPWATPAASNNQGGGWGAPPQDPPF</sequence>
<name>A0A8F3E7V3_9CAUD</name>
<protein>
    <recommendedName>
        <fullName evidence="2">Single-stranded DNA-binding protein</fullName>
    </recommendedName>
</protein>
<accession>A0A8F3E7V3</accession>
<dbReference type="GO" id="GO:0006260">
    <property type="term" value="P:DNA replication"/>
    <property type="evidence" value="ECO:0007669"/>
    <property type="project" value="InterPro"/>
</dbReference>
<dbReference type="Proteomes" id="UP000693837">
    <property type="component" value="Segment"/>
</dbReference>
<evidence type="ECO:0000313" key="4">
    <source>
        <dbReference type="EMBL" id="QWY79693.1"/>
    </source>
</evidence>
<dbReference type="Gene3D" id="2.40.50.140">
    <property type="entry name" value="Nucleic acid-binding proteins"/>
    <property type="match status" value="1"/>
</dbReference>
<dbReference type="SUPFAM" id="SSF50249">
    <property type="entry name" value="Nucleic acid-binding proteins"/>
    <property type="match status" value="1"/>
</dbReference>
<dbReference type="InterPro" id="IPR000424">
    <property type="entry name" value="Primosome_PriB/ssb"/>
</dbReference>
<evidence type="ECO:0000256" key="2">
    <source>
        <dbReference type="PIRNR" id="PIRNR002070"/>
    </source>
</evidence>
<keyword evidence="1 2" id="KW-0238">DNA-binding</keyword>